<keyword evidence="1 4" id="KW-0732">Signal</keyword>
<dbReference type="WBParaSite" id="Csp11.Scaffold630.g19489.t2">
    <property type="protein sequence ID" value="Csp11.Scaffold630.g19489.t2"/>
    <property type="gene ID" value="Csp11.Scaffold630.g19489"/>
</dbReference>
<dbReference type="PANTHER" id="PTHR21724:SF99">
    <property type="entry name" value="SHKT DOMAIN-CONTAINING PROTEIN"/>
    <property type="match status" value="1"/>
</dbReference>
<dbReference type="PANTHER" id="PTHR21724">
    <property type="entry name" value="SHKT DOMAIN-CONTAINING PROTEIN"/>
    <property type="match status" value="1"/>
</dbReference>
<sequence>MIFHHSVSLFFLFSLTLSQEISTIGPCVDDPTTDCQDYATLCKNKMYEPFLDVFCPKTCGLCPGDTTINPVTASPNCVDTNINCKSWVKEGYCTACFVDCSDRIKNCAKSCGFCVEGSCLNCKPRQKFVKLTSSNC</sequence>
<evidence type="ECO:0000259" key="5">
    <source>
        <dbReference type="PROSITE" id="PS51670"/>
    </source>
</evidence>
<evidence type="ECO:0000256" key="1">
    <source>
        <dbReference type="ARBA" id="ARBA00022729"/>
    </source>
</evidence>
<dbReference type="InterPro" id="IPR003582">
    <property type="entry name" value="ShKT_dom"/>
</dbReference>
<keyword evidence="2" id="KW-1015">Disulfide bond</keyword>
<dbReference type="SMART" id="SM00254">
    <property type="entry name" value="ShKT"/>
    <property type="match status" value="2"/>
</dbReference>
<dbReference type="eggNOG" id="ENOG502SG1P">
    <property type="taxonomic scope" value="Eukaryota"/>
</dbReference>
<evidence type="ECO:0000256" key="2">
    <source>
        <dbReference type="ARBA" id="ARBA00023157"/>
    </source>
</evidence>
<feature type="chain" id="PRO_5009309365" evidence="4">
    <location>
        <begin position="19"/>
        <end position="136"/>
    </location>
</feature>
<feature type="domain" description="ShKT" evidence="5">
    <location>
        <begin position="27"/>
        <end position="62"/>
    </location>
</feature>
<dbReference type="PROSITE" id="PS51670">
    <property type="entry name" value="SHKT"/>
    <property type="match status" value="2"/>
</dbReference>
<dbReference type="Pfam" id="PF01549">
    <property type="entry name" value="ShK"/>
    <property type="match status" value="2"/>
</dbReference>
<evidence type="ECO:0000256" key="4">
    <source>
        <dbReference type="SAM" id="SignalP"/>
    </source>
</evidence>
<name>A0A1I7UUJ4_9PELO</name>
<proteinExistence type="predicted"/>
<comment type="caution">
    <text evidence="3">Lacks conserved residue(s) required for the propagation of feature annotation.</text>
</comment>
<organism evidence="6 7">
    <name type="scientific">Caenorhabditis tropicalis</name>
    <dbReference type="NCBI Taxonomy" id="1561998"/>
    <lineage>
        <taxon>Eukaryota</taxon>
        <taxon>Metazoa</taxon>
        <taxon>Ecdysozoa</taxon>
        <taxon>Nematoda</taxon>
        <taxon>Chromadorea</taxon>
        <taxon>Rhabditida</taxon>
        <taxon>Rhabditina</taxon>
        <taxon>Rhabditomorpha</taxon>
        <taxon>Rhabditoidea</taxon>
        <taxon>Rhabditidae</taxon>
        <taxon>Peloderinae</taxon>
        <taxon>Caenorhabditis</taxon>
    </lineage>
</organism>
<evidence type="ECO:0000313" key="7">
    <source>
        <dbReference type="WBParaSite" id="Csp11.Scaffold630.g19489.t2"/>
    </source>
</evidence>
<feature type="domain" description="ShKT" evidence="5">
    <location>
        <begin position="77"/>
        <end position="114"/>
    </location>
</feature>
<feature type="signal peptide" evidence="4">
    <location>
        <begin position="1"/>
        <end position="18"/>
    </location>
</feature>
<dbReference type="AlphaFoldDB" id="A0A1I7UUJ4"/>
<evidence type="ECO:0000256" key="3">
    <source>
        <dbReference type="PROSITE-ProRule" id="PRU01005"/>
    </source>
</evidence>
<dbReference type="FunFam" id="1.10.10.1940:FF:000002">
    <property type="entry name" value="PHAryngeal gland Toxin-related"/>
    <property type="match status" value="1"/>
</dbReference>
<dbReference type="Gene3D" id="1.10.10.1940">
    <property type="match status" value="1"/>
</dbReference>
<dbReference type="Proteomes" id="UP000095282">
    <property type="component" value="Unplaced"/>
</dbReference>
<protein>
    <submittedName>
        <fullName evidence="7">ShKT domain-containing protein</fullName>
    </submittedName>
</protein>
<reference evidence="7" key="1">
    <citation type="submission" date="2016-11" db="UniProtKB">
        <authorList>
            <consortium name="WormBaseParasite"/>
        </authorList>
    </citation>
    <scope>IDENTIFICATION</scope>
</reference>
<evidence type="ECO:0000313" key="6">
    <source>
        <dbReference type="Proteomes" id="UP000095282"/>
    </source>
</evidence>
<accession>A0A1I7UUJ4</accession>
<dbReference type="STRING" id="1561998.A0A1I7UUJ4"/>
<keyword evidence="6" id="KW-1185">Reference proteome</keyword>